<protein>
    <recommendedName>
        <fullName evidence="6">Nuclease HARBI1</fullName>
    </recommendedName>
</protein>
<dbReference type="AlphaFoldDB" id="A0AAV8X4F0"/>
<organism evidence="2 5">
    <name type="scientific">Rhamnusium bicolor</name>
    <dbReference type="NCBI Taxonomy" id="1586634"/>
    <lineage>
        <taxon>Eukaryota</taxon>
        <taxon>Metazoa</taxon>
        <taxon>Ecdysozoa</taxon>
        <taxon>Arthropoda</taxon>
        <taxon>Hexapoda</taxon>
        <taxon>Insecta</taxon>
        <taxon>Pterygota</taxon>
        <taxon>Neoptera</taxon>
        <taxon>Endopterygota</taxon>
        <taxon>Coleoptera</taxon>
        <taxon>Polyphaga</taxon>
        <taxon>Cucujiformia</taxon>
        <taxon>Chrysomeloidea</taxon>
        <taxon>Cerambycidae</taxon>
        <taxon>Lepturinae</taxon>
        <taxon>Rhagiini</taxon>
        <taxon>Rhamnusium</taxon>
    </lineage>
</organism>
<keyword evidence="1" id="KW-1133">Transmembrane helix</keyword>
<dbReference type="Proteomes" id="UP001162156">
    <property type="component" value="Unassembled WGS sequence"/>
</dbReference>
<gene>
    <name evidence="4" type="ORF">NQ314_006410</name>
    <name evidence="3" type="ORF">NQ314_010935</name>
    <name evidence="2" type="ORF">NQ314_013889</name>
</gene>
<dbReference type="EMBL" id="JANEYF010001728">
    <property type="protein sequence ID" value="KAJ8958388.1"/>
    <property type="molecule type" value="Genomic_DNA"/>
</dbReference>
<evidence type="ECO:0000313" key="5">
    <source>
        <dbReference type="Proteomes" id="UP001162156"/>
    </source>
</evidence>
<accession>A0AAV8X4F0</accession>
<feature type="transmembrane region" description="Helical" evidence="1">
    <location>
        <begin position="82"/>
        <end position="103"/>
    </location>
</feature>
<keyword evidence="1" id="KW-0812">Transmembrane</keyword>
<evidence type="ECO:0008006" key="6">
    <source>
        <dbReference type="Google" id="ProtNLM"/>
    </source>
</evidence>
<reference evidence="2" key="1">
    <citation type="journal article" date="2023" name="Insect Mol. Biol.">
        <title>Genome sequencing provides insights into the evolution of gene families encoding plant cell wall-degrading enzymes in longhorned beetles.</title>
        <authorList>
            <person name="Shin N.R."/>
            <person name="Okamura Y."/>
            <person name="Kirsch R."/>
            <person name="Pauchet Y."/>
        </authorList>
    </citation>
    <scope>NUCLEOTIDE SEQUENCE</scope>
    <source>
        <strain evidence="2">RBIC_L_NR</strain>
    </source>
</reference>
<evidence type="ECO:0000313" key="3">
    <source>
        <dbReference type="EMBL" id="KAJ8939995.1"/>
    </source>
</evidence>
<evidence type="ECO:0000313" key="4">
    <source>
        <dbReference type="EMBL" id="KAJ8958388.1"/>
    </source>
</evidence>
<evidence type="ECO:0000256" key="1">
    <source>
        <dbReference type="SAM" id="Phobius"/>
    </source>
</evidence>
<feature type="non-terminal residue" evidence="2">
    <location>
        <position position="116"/>
    </location>
</feature>
<proteinExistence type="predicted"/>
<keyword evidence="1" id="KW-0472">Membrane</keyword>
<evidence type="ECO:0000313" key="2">
    <source>
        <dbReference type="EMBL" id="KAJ8933645.1"/>
    </source>
</evidence>
<dbReference type="EMBL" id="JANEYF010003828">
    <property type="protein sequence ID" value="KAJ8933645.1"/>
    <property type="molecule type" value="Genomic_DNA"/>
</dbReference>
<dbReference type="EMBL" id="JANEYF010003029">
    <property type="protein sequence ID" value="KAJ8939995.1"/>
    <property type="molecule type" value="Genomic_DNA"/>
</dbReference>
<name>A0AAV8X4F0_9CUCU</name>
<sequence>MDQLFDVSSDDEDIIDYVEHIERPRKARRYQERKNHINYWDDEEFYNRFRFTKPSVHLILEKIEDGIKSTTNWNHALLPMEMLLLTLRFFACGSMLIVVGDFAGVHKSTASKVILK</sequence>
<keyword evidence="5" id="KW-1185">Reference proteome</keyword>
<comment type="caution">
    <text evidence="2">The sequence shown here is derived from an EMBL/GenBank/DDBJ whole genome shotgun (WGS) entry which is preliminary data.</text>
</comment>